<proteinExistence type="inferred from homology"/>
<keyword evidence="12" id="KW-1185">Reference proteome</keyword>
<dbReference type="Proteomes" id="UP001497444">
    <property type="component" value="Chromosome 15"/>
</dbReference>
<feature type="compositionally biased region" description="Basic and acidic residues" evidence="9">
    <location>
        <begin position="665"/>
        <end position="676"/>
    </location>
</feature>
<evidence type="ECO:0000256" key="6">
    <source>
        <dbReference type="ARBA" id="ARBA00023136"/>
    </source>
</evidence>
<dbReference type="PANTHER" id="PTHR22883:SF265">
    <property type="entry name" value="PROTEIN S-ACYLTRANSFERASE 22-RELATED"/>
    <property type="match status" value="1"/>
</dbReference>
<feature type="transmembrane region" description="Helical" evidence="8">
    <location>
        <begin position="261"/>
        <end position="281"/>
    </location>
</feature>
<comment type="catalytic activity">
    <reaction evidence="8">
        <text>L-cysteinyl-[protein] + hexadecanoyl-CoA = S-hexadecanoyl-L-cysteinyl-[protein] + CoA</text>
        <dbReference type="Rhea" id="RHEA:36683"/>
        <dbReference type="Rhea" id="RHEA-COMP:10131"/>
        <dbReference type="Rhea" id="RHEA-COMP:11032"/>
        <dbReference type="ChEBI" id="CHEBI:29950"/>
        <dbReference type="ChEBI" id="CHEBI:57287"/>
        <dbReference type="ChEBI" id="CHEBI:57379"/>
        <dbReference type="ChEBI" id="CHEBI:74151"/>
        <dbReference type="EC" id="2.3.1.225"/>
    </reaction>
</comment>
<evidence type="ECO:0000256" key="5">
    <source>
        <dbReference type="ARBA" id="ARBA00022989"/>
    </source>
</evidence>
<feature type="transmembrane region" description="Helical" evidence="8">
    <location>
        <begin position="218"/>
        <end position="241"/>
    </location>
</feature>
<dbReference type="InterPro" id="IPR001594">
    <property type="entry name" value="Palmitoyltrfase_DHHC"/>
</dbReference>
<keyword evidence="7 8" id="KW-0012">Acyltransferase</keyword>
<comment type="domain">
    <text evidence="8">The DHHC domain is required for palmitoyltransferase activity.</text>
</comment>
<dbReference type="InterPro" id="IPR039859">
    <property type="entry name" value="PFA4/ZDH16/20/ERF2-like"/>
</dbReference>
<feature type="transmembrane region" description="Helical" evidence="8">
    <location>
        <begin position="15"/>
        <end position="37"/>
    </location>
</feature>
<comment type="similarity">
    <text evidence="2 8">Belongs to the DHHC palmitoyltransferase family.</text>
</comment>
<evidence type="ECO:0000256" key="4">
    <source>
        <dbReference type="ARBA" id="ARBA00022692"/>
    </source>
</evidence>
<evidence type="ECO:0000259" key="10">
    <source>
        <dbReference type="Pfam" id="PF01529"/>
    </source>
</evidence>
<evidence type="ECO:0000313" key="12">
    <source>
        <dbReference type="Proteomes" id="UP001497444"/>
    </source>
</evidence>
<dbReference type="PANTHER" id="PTHR22883">
    <property type="entry name" value="ZINC FINGER DHHC DOMAIN CONTAINING PROTEIN"/>
    <property type="match status" value="1"/>
</dbReference>
<dbReference type="EC" id="2.3.1.225" evidence="8"/>
<protein>
    <recommendedName>
        <fullName evidence="8">S-acyltransferase</fullName>
        <ecNumber evidence="8">2.3.1.225</ecNumber>
    </recommendedName>
    <alternativeName>
        <fullName evidence="8">Palmitoyltransferase</fullName>
    </alternativeName>
</protein>
<feature type="domain" description="Palmitoyltransferase DHHC" evidence="10">
    <location>
        <begin position="172"/>
        <end position="307"/>
    </location>
</feature>
<gene>
    <name evidence="11" type="ORF">CSSPJE1EN1_LOCUS8496</name>
</gene>
<dbReference type="Pfam" id="PF01529">
    <property type="entry name" value="DHHC"/>
    <property type="match status" value="1"/>
</dbReference>
<evidence type="ECO:0000256" key="3">
    <source>
        <dbReference type="ARBA" id="ARBA00022679"/>
    </source>
</evidence>
<evidence type="ECO:0000313" key="11">
    <source>
        <dbReference type="EMBL" id="CAK9263018.1"/>
    </source>
</evidence>
<keyword evidence="3 8" id="KW-0808">Transferase</keyword>
<sequence length="709" mass="77343">MREHGFRLPYHPLQMVAMAVFSAMATSFFVFFAPFAAGRNNVKYALVAVYSLLAIAVFVLYVICTACDPADPGVHEAKLLRKLEAALPKLNSPVSKKNDRGGLIEQESAGQEEPIRSLRACLAVAEVAEGEATGEKKNCCNPNFKAALKALKYCRARKFHEADDSLKPEEQEWFYCRLCDAKISGFSKHCRPCDKCVLGFDHHCRWINNCVGKRNYKAFMALVVMCLLMLVLQWVTGIVVLERYFSNKKSFDKEIVEKLGISFTPVAFAVVVVLLSTLALLSTAPLTQLFCFHLILIHKGLTTYEYIVAVREQDLEGPAGDNLTTSSPSSTRTGFHGALVLQHDLLCTPPQLIEEQNQDVLVLSDLEIGGRRESKGHVKYQQTRVPVGINPWRLAHISTEDAARAAVNARQNSRIIWPAGPQPSLNTDTEGSSQSTSGEIKVIGSKRRNRYHLPSEKNWELNSTNLPTATAHVTGQFIPKPSVVGEHGAVAVSPLAGDPTLEASNSDCSGSEGRRSRVSYPGSSHSGSTAISAILSPCGHGRLSNATTSHGQEARNTYYSGSEGRLSRISYPGSSHSGSPAISALSGSCAHERPSNVSVVLEQDKVQLLHTSSASDILQSPTSDGYEASCGESSDDYGYPACLRLNQPWSKRSLQPVFPTPLGNADKRMGCQEESVRPWPNLDSRNSKIDARATIRGPGTGVHRFQSKE</sequence>
<keyword evidence="5 8" id="KW-1133">Transmembrane helix</keyword>
<comment type="subcellular location">
    <subcellularLocation>
        <location evidence="1">Membrane</location>
        <topology evidence="1">Multi-pass membrane protein</topology>
    </subcellularLocation>
</comment>
<evidence type="ECO:0000256" key="1">
    <source>
        <dbReference type="ARBA" id="ARBA00004141"/>
    </source>
</evidence>
<name>A0ABP0W881_9BRYO</name>
<feature type="transmembrane region" description="Helical" evidence="8">
    <location>
        <begin position="44"/>
        <end position="63"/>
    </location>
</feature>
<dbReference type="EMBL" id="OZ020110">
    <property type="protein sequence ID" value="CAK9263018.1"/>
    <property type="molecule type" value="Genomic_DNA"/>
</dbReference>
<feature type="region of interest" description="Disordered" evidence="9">
    <location>
        <begin position="495"/>
        <end position="525"/>
    </location>
</feature>
<reference evidence="11" key="1">
    <citation type="submission" date="2024-02" db="EMBL/GenBank/DDBJ databases">
        <authorList>
            <consortium name="ELIXIR-Norway"/>
            <consortium name="Elixir Norway"/>
        </authorList>
    </citation>
    <scope>NUCLEOTIDE SEQUENCE</scope>
</reference>
<evidence type="ECO:0000256" key="8">
    <source>
        <dbReference type="RuleBase" id="RU079119"/>
    </source>
</evidence>
<accession>A0ABP0W881</accession>
<feature type="compositionally biased region" description="Polar residues" evidence="9">
    <location>
        <begin position="423"/>
        <end position="438"/>
    </location>
</feature>
<keyword evidence="4 8" id="KW-0812">Transmembrane</keyword>
<keyword evidence="6 8" id="KW-0472">Membrane</keyword>
<dbReference type="PROSITE" id="PS50216">
    <property type="entry name" value="DHHC"/>
    <property type="match status" value="1"/>
</dbReference>
<evidence type="ECO:0000256" key="7">
    <source>
        <dbReference type="ARBA" id="ARBA00023315"/>
    </source>
</evidence>
<organism evidence="11 12">
    <name type="scientific">Sphagnum jensenii</name>
    <dbReference type="NCBI Taxonomy" id="128206"/>
    <lineage>
        <taxon>Eukaryota</taxon>
        <taxon>Viridiplantae</taxon>
        <taxon>Streptophyta</taxon>
        <taxon>Embryophyta</taxon>
        <taxon>Bryophyta</taxon>
        <taxon>Sphagnophytina</taxon>
        <taxon>Sphagnopsida</taxon>
        <taxon>Sphagnales</taxon>
        <taxon>Sphagnaceae</taxon>
        <taxon>Sphagnum</taxon>
    </lineage>
</organism>
<feature type="region of interest" description="Disordered" evidence="9">
    <location>
        <begin position="416"/>
        <end position="438"/>
    </location>
</feature>
<feature type="region of interest" description="Disordered" evidence="9">
    <location>
        <begin position="653"/>
        <end position="709"/>
    </location>
</feature>
<evidence type="ECO:0000256" key="2">
    <source>
        <dbReference type="ARBA" id="ARBA00008574"/>
    </source>
</evidence>
<evidence type="ECO:0000256" key="9">
    <source>
        <dbReference type="SAM" id="MobiDB-lite"/>
    </source>
</evidence>